<protein>
    <recommendedName>
        <fullName evidence="4">GOLD domain-containing protein</fullName>
    </recommendedName>
</protein>
<name>A0A433PUC1_9FUNG</name>
<comment type="caution">
    <text evidence="2">The sequence shown here is derived from an EMBL/GenBank/DDBJ whole genome shotgun (WGS) entry which is preliminary data.</text>
</comment>
<evidence type="ECO:0000313" key="2">
    <source>
        <dbReference type="EMBL" id="RUS21107.1"/>
    </source>
</evidence>
<evidence type="ECO:0000256" key="1">
    <source>
        <dbReference type="SAM" id="SignalP"/>
    </source>
</evidence>
<dbReference type="AlphaFoldDB" id="A0A433PUC1"/>
<dbReference type="EMBL" id="RBNJ01020730">
    <property type="protein sequence ID" value="RUS21107.1"/>
    <property type="molecule type" value="Genomic_DNA"/>
</dbReference>
<keyword evidence="1" id="KW-0732">Signal</keyword>
<gene>
    <name evidence="2" type="ORF">BC938DRAFT_475467</name>
</gene>
<organism evidence="2 3">
    <name type="scientific">Jimgerdemannia flammicorona</name>
    <dbReference type="NCBI Taxonomy" id="994334"/>
    <lineage>
        <taxon>Eukaryota</taxon>
        <taxon>Fungi</taxon>
        <taxon>Fungi incertae sedis</taxon>
        <taxon>Mucoromycota</taxon>
        <taxon>Mucoromycotina</taxon>
        <taxon>Endogonomycetes</taxon>
        <taxon>Endogonales</taxon>
        <taxon>Endogonaceae</taxon>
        <taxon>Jimgerdemannia</taxon>
    </lineage>
</organism>
<feature type="signal peptide" evidence="1">
    <location>
        <begin position="1"/>
        <end position="24"/>
    </location>
</feature>
<evidence type="ECO:0000313" key="3">
    <source>
        <dbReference type="Proteomes" id="UP000274822"/>
    </source>
</evidence>
<proteinExistence type="predicted"/>
<evidence type="ECO:0008006" key="4">
    <source>
        <dbReference type="Google" id="ProtNLM"/>
    </source>
</evidence>
<keyword evidence="3" id="KW-1185">Reference proteome</keyword>
<sequence length="75" mass="8293">MARRRPSTLPLLAVLALLVACATALKFDLFAQPATQVWANRKCISHFVPNDKTVLITVKVDDGYNQRVDLEVGIV</sequence>
<dbReference type="PROSITE" id="PS51257">
    <property type="entry name" value="PROKAR_LIPOPROTEIN"/>
    <property type="match status" value="1"/>
</dbReference>
<reference evidence="2 3" key="1">
    <citation type="journal article" date="2018" name="New Phytol.">
        <title>Phylogenomics of Endogonaceae and evolution of mycorrhizas within Mucoromycota.</title>
        <authorList>
            <person name="Chang Y."/>
            <person name="Desiro A."/>
            <person name="Na H."/>
            <person name="Sandor L."/>
            <person name="Lipzen A."/>
            <person name="Clum A."/>
            <person name="Barry K."/>
            <person name="Grigoriev I.V."/>
            <person name="Martin F.M."/>
            <person name="Stajich J.E."/>
            <person name="Smith M.E."/>
            <person name="Bonito G."/>
            <person name="Spatafora J.W."/>
        </authorList>
    </citation>
    <scope>NUCLEOTIDE SEQUENCE [LARGE SCALE GENOMIC DNA]</scope>
    <source>
        <strain evidence="2 3">AD002</strain>
    </source>
</reference>
<dbReference type="Proteomes" id="UP000274822">
    <property type="component" value="Unassembled WGS sequence"/>
</dbReference>
<accession>A0A433PUC1</accession>
<feature type="chain" id="PRO_5019181266" description="GOLD domain-containing protein" evidence="1">
    <location>
        <begin position="25"/>
        <end position="75"/>
    </location>
</feature>